<dbReference type="Pfam" id="PF13472">
    <property type="entry name" value="Lipase_GDSL_2"/>
    <property type="match status" value="1"/>
</dbReference>
<evidence type="ECO:0000313" key="3">
    <source>
        <dbReference type="Proteomes" id="UP000176631"/>
    </source>
</evidence>
<dbReference type="EMBL" id="MHCP01000025">
    <property type="protein sequence ID" value="OGY23391.1"/>
    <property type="molecule type" value="Genomic_DNA"/>
</dbReference>
<dbReference type="Gene3D" id="3.40.50.1110">
    <property type="entry name" value="SGNH hydrolase"/>
    <property type="match status" value="1"/>
</dbReference>
<dbReference type="Proteomes" id="UP000176631">
    <property type="component" value="Unassembled WGS sequence"/>
</dbReference>
<feature type="domain" description="SGNH hydrolase-type esterase" evidence="1">
    <location>
        <begin position="38"/>
        <end position="190"/>
    </location>
</feature>
<gene>
    <name evidence="2" type="ORF">A2172_04145</name>
</gene>
<name>A0A1G1W6X5_9BACT</name>
<dbReference type="AlphaFoldDB" id="A0A1G1W6X5"/>
<protein>
    <recommendedName>
        <fullName evidence="1">SGNH hydrolase-type esterase domain-containing protein</fullName>
    </recommendedName>
</protein>
<evidence type="ECO:0000259" key="1">
    <source>
        <dbReference type="Pfam" id="PF13472"/>
    </source>
</evidence>
<dbReference type="InterPro" id="IPR051532">
    <property type="entry name" value="Ester_Hydrolysis_Enzymes"/>
</dbReference>
<accession>A0A1G1W6X5</accession>
<dbReference type="SUPFAM" id="SSF52266">
    <property type="entry name" value="SGNH hydrolase"/>
    <property type="match status" value="1"/>
</dbReference>
<dbReference type="InterPro" id="IPR036514">
    <property type="entry name" value="SGNH_hydro_sf"/>
</dbReference>
<evidence type="ECO:0000313" key="2">
    <source>
        <dbReference type="EMBL" id="OGY23391.1"/>
    </source>
</evidence>
<dbReference type="GO" id="GO:0004622">
    <property type="term" value="F:phosphatidylcholine lysophospholipase activity"/>
    <property type="evidence" value="ECO:0007669"/>
    <property type="project" value="TreeGrafter"/>
</dbReference>
<reference evidence="2 3" key="1">
    <citation type="journal article" date="2016" name="Nat. Commun.">
        <title>Thousands of microbial genomes shed light on interconnected biogeochemical processes in an aquifer system.</title>
        <authorList>
            <person name="Anantharaman K."/>
            <person name="Brown C.T."/>
            <person name="Hug L.A."/>
            <person name="Sharon I."/>
            <person name="Castelle C.J."/>
            <person name="Probst A.J."/>
            <person name="Thomas B.C."/>
            <person name="Singh A."/>
            <person name="Wilkins M.J."/>
            <person name="Karaoz U."/>
            <person name="Brodie E.L."/>
            <person name="Williams K.H."/>
            <person name="Hubbard S.S."/>
            <person name="Banfield J.F."/>
        </authorList>
    </citation>
    <scope>NUCLEOTIDE SEQUENCE [LARGE SCALE GENOMIC DNA]</scope>
</reference>
<dbReference type="InterPro" id="IPR013830">
    <property type="entry name" value="SGNH_hydro"/>
</dbReference>
<dbReference type="PANTHER" id="PTHR30383">
    <property type="entry name" value="THIOESTERASE 1/PROTEASE 1/LYSOPHOSPHOLIPASE L1"/>
    <property type="match status" value="1"/>
</dbReference>
<dbReference type="PANTHER" id="PTHR30383:SF5">
    <property type="entry name" value="SGNH HYDROLASE-TYPE ESTERASE DOMAIN-CONTAINING PROTEIN"/>
    <property type="match status" value="1"/>
</dbReference>
<comment type="caution">
    <text evidence="2">The sequence shown here is derived from an EMBL/GenBank/DDBJ whole genome shotgun (WGS) entry which is preliminary data.</text>
</comment>
<sequence>MKKVLLASFLVLVFGFLVWFFFLRSSVQKVQKAGPVIFFGNSLTAGVGAEQGEDFPTLVAKELNLTNVINAGVSGDTTTTGLARLKTDVLDKSPSLVVIELSGNDFLRQVPASETIKNLDSIVSQTHESGAAVLLIHIKFPLKDSEYQTGFKQIAKKYKAAVLWNALDGIEGNPQLMADDIHPNAVGYKILAERVAKAIKPLL</sequence>
<proteinExistence type="predicted"/>
<organism evidence="2 3">
    <name type="scientific">Candidatus Woykebacteria bacterium RBG_13_40_15</name>
    <dbReference type="NCBI Taxonomy" id="1802593"/>
    <lineage>
        <taxon>Bacteria</taxon>
        <taxon>Candidatus Woykeibacteriota</taxon>
    </lineage>
</organism>
<dbReference type="STRING" id="1802593.A2172_04145"/>